<keyword evidence="2" id="KW-1185">Reference proteome</keyword>
<dbReference type="RefSeq" id="WP_244717195.1">
    <property type="nucleotide sequence ID" value="NZ_CP095072.1"/>
</dbReference>
<gene>
    <name evidence="1" type="ORF">MUN88_17100</name>
</gene>
<dbReference type="Proteomes" id="UP000831782">
    <property type="component" value="Chromosome"/>
</dbReference>
<sequence>MYDFELIKKAVNDALRIIETLPQAMEIIYSNTSAVFRYLSDNEDKIKNFINDIPKLQQFTDIRLKNIPTNETINLVTHLVKQNKIQINEDWSISLVEQKPSNIGLSEQRLNTLIGIISLTFTLNTASGTTNNYDIENKIHIDNSTTNYYIEETTYLENKFITTKEDLPLYEDESSDEIIHTVPVGTTVFTITNENDKNLIVILDKDNQIEYSGWVDSKYITPIVD</sequence>
<evidence type="ECO:0000313" key="2">
    <source>
        <dbReference type="Proteomes" id="UP000831782"/>
    </source>
</evidence>
<proteinExistence type="predicted"/>
<dbReference type="EMBL" id="CP095072">
    <property type="protein sequence ID" value="UOQ47750.1"/>
    <property type="molecule type" value="Genomic_DNA"/>
</dbReference>
<protein>
    <submittedName>
        <fullName evidence="1">Uncharacterized protein</fullName>
    </submittedName>
</protein>
<organism evidence="1 2">
    <name type="scientific">Gracilibacillus caseinilyticus</name>
    <dbReference type="NCBI Taxonomy" id="2932256"/>
    <lineage>
        <taxon>Bacteria</taxon>
        <taxon>Bacillati</taxon>
        <taxon>Bacillota</taxon>
        <taxon>Bacilli</taxon>
        <taxon>Bacillales</taxon>
        <taxon>Bacillaceae</taxon>
        <taxon>Gracilibacillus</taxon>
    </lineage>
</organism>
<name>A0ABY4EUU5_9BACI</name>
<reference evidence="1 2" key="1">
    <citation type="submission" date="2022-04" db="EMBL/GenBank/DDBJ databases">
        <title>Gracilibacillus sp. isolated from saltern.</title>
        <authorList>
            <person name="Won M."/>
            <person name="Lee C.-M."/>
            <person name="Woen H.-Y."/>
            <person name="Kwon S.-W."/>
        </authorList>
    </citation>
    <scope>NUCLEOTIDE SEQUENCE [LARGE SCALE GENOMIC DNA]</scope>
    <source>
        <strain evidence="1 2">SSWR10-1</strain>
    </source>
</reference>
<evidence type="ECO:0000313" key="1">
    <source>
        <dbReference type="EMBL" id="UOQ47750.1"/>
    </source>
</evidence>
<accession>A0ABY4EUU5</accession>